<dbReference type="OrthoDB" id="534348at2759"/>
<comment type="caution">
    <text evidence="3">The sequence shown here is derived from an EMBL/GenBank/DDBJ whole genome shotgun (WGS) entry which is preliminary data.</text>
</comment>
<proteinExistence type="predicted"/>
<dbReference type="InterPro" id="IPR022648">
    <property type="entry name" value="Pr_cel_nuc_antig_N"/>
</dbReference>
<dbReference type="EMBL" id="CAJVQA010013335">
    <property type="protein sequence ID" value="CAG8723537.1"/>
    <property type="molecule type" value="Genomic_DNA"/>
</dbReference>
<protein>
    <submittedName>
        <fullName evidence="3">9481_t:CDS:1</fullName>
    </submittedName>
</protein>
<accession>A0A9N9NDH9</accession>
<feature type="non-terminal residue" evidence="3">
    <location>
        <position position="60"/>
    </location>
</feature>
<dbReference type="GO" id="GO:0006275">
    <property type="term" value="P:regulation of DNA replication"/>
    <property type="evidence" value="ECO:0007669"/>
    <property type="project" value="InterPro"/>
</dbReference>
<gene>
    <name evidence="3" type="ORF">CPELLU_LOCUS13041</name>
</gene>
<dbReference type="PRINTS" id="PR00339">
    <property type="entry name" value="PCNACYCLIN"/>
</dbReference>
<dbReference type="Gene3D" id="3.10.150.10">
    <property type="entry name" value="DNA Polymerase III, subunit A, domain 2"/>
    <property type="match status" value="1"/>
</dbReference>
<evidence type="ECO:0000313" key="4">
    <source>
        <dbReference type="Proteomes" id="UP000789759"/>
    </source>
</evidence>
<sequence length="60" mass="6872">MFEPTFAKATLFKHVIEATRKLVTNINIEFTESGINFSSIDSSYIALISVHLNKESFEKY</sequence>
<dbReference type="Pfam" id="PF00705">
    <property type="entry name" value="PCNA_N"/>
    <property type="match status" value="1"/>
</dbReference>
<organism evidence="3 4">
    <name type="scientific">Cetraspora pellucida</name>
    <dbReference type="NCBI Taxonomy" id="1433469"/>
    <lineage>
        <taxon>Eukaryota</taxon>
        <taxon>Fungi</taxon>
        <taxon>Fungi incertae sedis</taxon>
        <taxon>Mucoromycota</taxon>
        <taxon>Glomeromycotina</taxon>
        <taxon>Glomeromycetes</taxon>
        <taxon>Diversisporales</taxon>
        <taxon>Gigasporaceae</taxon>
        <taxon>Cetraspora</taxon>
    </lineage>
</organism>
<dbReference type="AlphaFoldDB" id="A0A9N9NDH9"/>
<name>A0A9N9NDH9_9GLOM</name>
<reference evidence="3" key="1">
    <citation type="submission" date="2021-06" db="EMBL/GenBank/DDBJ databases">
        <authorList>
            <person name="Kallberg Y."/>
            <person name="Tangrot J."/>
            <person name="Rosling A."/>
        </authorList>
    </citation>
    <scope>NUCLEOTIDE SEQUENCE</scope>
    <source>
        <strain evidence="3">FL966</strain>
    </source>
</reference>
<dbReference type="GO" id="GO:0003677">
    <property type="term" value="F:DNA binding"/>
    <property type="evidence" value="ECO:0007669"/>
    <property type="project" value="UniProtKB-KW"/>
</dbReference>
<dbReference type="InterPro" id="IPR046938">
    <property type="entry name" value="DNA_clamp_sf"/>
</dbReference>
<evidence type="ECO:0000313" key="3">
    <source>
        <dbReference type="EMBL" id="CAG8723537.1"/>
    </source>
</evidence>
<evidence type="ECO:0000256" key="1">
    <source>
        <dbReference type="ARBA" id="ARBA00023125"/>
    </source>
</evidence>
<dbReference type="SUPFAM" id="SSF55979">
    <property type="entry name" value="DNA clamp"/>
    <property type="match status" value="1"/>
</dbReference>
<dbReference type="Proteomes" id="UP000789759">
    <property type="component" value="Unassembled WGS sequence"/>
</dbReference>
<evidence type="ECO:0000259" key="2">
    <source>
        <dbReference type="Pfam" id="PF00705"/>
    </source>
</evidence>
<keyword evidence="4" id="KW-1185">Reference proteome</keyword>
<keyword evidence="1" id="KW-0238">DNA-binding</keyword>
<dbReference type="InterPro" id="IPR000730">
    <property type="entry name" value="Pr_cel_nuc_antig"/>
</dbReference>
<dbReference type="GO" id="GO:0030337">
    <property type="term" value="F:DNA polymerase processivity factor activity"/>
    <property type="evidence" value="ECO:0007669"/>
    <property type="project" value="InterPro"/>
</dbReference>
<feature type="domain" description="Proliferating cell nuclear antigen PCNA N-terminal" evidence="2">
    <location>
        <begin position="1"/>
        <end position="60"/>
    </location>
</feature>